<feature type="region of interest" description="Disordered" evidence="1">
    <location>
        <begin position="15"/>
        <end position="47"/>
    </location>
</feature>
<evidence type="ECO:0000313" key="2">
    <source>
        <dbReference type="EMBL" id="BAD28099.1"/>
    </source>
</evidence>
<reference evidence="3" key="2">
    <citation type="journal article" date="2008" name="Nucleic Acids Res.">
        <title>The rice annotation project database (RAP-DB): 2008 update.</title>
        <authorList>
            <consortium name="The rice annotation project (RAP)"/>
        </authorList>
    </citation>
    <scope>GENOME REANNOTATION</scope>
    <source>
        <strain evidence="3">cv. Nipponbare</strain>
    </source>
</reference>
<sequence length="78" mass="7856">MRVDLGGVVRVWVGETGGKERGGGGGGGGVVGSEQGMPESEMGDDDTDSVDYAAEMEAEAARNGSVWSAAYAARAGVY</sequence>
<organism evidence="2 3">
    <name type="scientific">Oryza sativa subsp. japonica</name>
    <name type="common">Rice</name>
    <dbReference type="NCBI Taxonomy" id="39947"/>
    <lineage>
        <taxon>Eukaryota</taxon>
        <taxon>Viridiplantae</taxon>
        <taxon>Streptophyta</taxon>
        <taxon>Embryophyta</taxon>
        <taxon>Tracheophyta</taxon>
        <taxon>Spermatophyta</taxon>
        <taxon>Magnoliopsida</taxon>
        <taxon>Liliopsida</taxon>
        <taxon>Poales</taxon>
        <taxon>Poaceae</taxon>
        <taxon>BOP clade</taxon>
        <taxon>Oryzoideae</taxon>
        <taxon>Oryzeae</taxon>
        <taxon>Oryzinae</taxon>
        <taxon>Oryza</taxon>
        <taxon>Oryza sativa</taxon>
    </lineage>
</organism>
<proteinExistence type="predicted"/>
<gene>
    <name evidence="2" type="primary">OJ1538_H05.14</name>
</gene>
<dbReference type="EMBL" id="AP004855">
    <property type="protein sequence ID" value="BAD28099.1"/>
    <property type="molecule type" value="Genomic_DNA"/>
</dbReference>
<accession>Q6ETC1</accession>
<dbReference type="Proteomes" id="UP000000763">
    <property type="component" value="Chromosome 2"/>
</dbReference>
<dbReference type="AlphaFoldDB" id="Q6ETC1"/>
<name>Q6ETC1_ORYSJ</name>
<evidence type="ECO:0000256" key="1">
    <source>
        <dbReference type="SAM" id="MobiDB-lite"/>
    </source>
</evidence>
<reference evidence="3" key="1">
    <citation type="journal article" date="2005" name="Nature">
        <title>The map-based sequence of the rice genome.</title>
        <authorList>
            <consortium name="International rice genome sequencing project (IRGSP)"/>
            <person name="Matsumoto T."/>
            <person name="Wu J."/>
            <person name="Kanamori H."/>
            <person name="Katayose Y."/>
            <person name="Fujisawa M."/>
            <person name="Namiki N."/>
            <person name="Mizuno H."/>
            <person name="Yamamoto K."/>
            <person name="Antonio B.A."/>
            <person name="Baba T."/>
            <person name="Sakata K."/>
            <person name="Nagamura Y."/>
            <person name="Aoki H."/>
            <person name="Arikawa K."/>
            <person name="Arita K."/>
            <person name="Bito T."/>
            <person name="Chiden Y."/>
            <person name="Fujitsuka N."/>
            <person name="Fukunaka R."/>
            <person name="Hamada M."/>
            <person name="Harada C."/>
            <person name="Hayashi A."/>
            <person name="Hijishita S."/>
            <person name="Honda M."/>
            <person name="Hosokawa S."/>
            <person name="Ichikawa Y."/>
            <person name="Idonuma A."/>
            <person name="Iijima M."/>
            <person name="Ikeda M."/>
            <person name="Ikeno M."/>
            <person name="Ito K."/>
            <person name="Ito S."/>
            <person name="Ito T."/>
            <person name="Ito Y."/>
            <person name="Ito Y."/>
            <person name="Iwabuchi A."/>
            <person name="Kamiya K."/>
            <person name="Karasawa W."/>
            <person name="Kurita K."/>
            <person name="Katagiri S."/>
            <person name="Kikuta A."/>
            <person name="Kobayashi H."/>
            <person name="Kobayashi N."/>
            <person name="Machita K."/>
            <person name="Maehara T."/>
            <person name="Masukawa M."/>
            <person name="Mizubayashi T."/>
            <person name="Mukai Y."/>
            <person name="Nagasaki H."/>
            <person name="Nagata Y."/>
            <person name="Naito S."/>
            <person name="Nakashima M."/>
            <person name="Nakama Y."/>
            <person name="Nakamichi Y."/>
            <person name="Nakamura M."/>
            <person name="Meguro A."/>
            <person name="Negishi M."/>
            <person name="Ohta I."/>
            <person name="Ohta T."/>
            <person name="Okamoto M."/>
            <person name="Ono N."/>
            <person name="Saji S."/>
            <person name="Sakaguchi M."/>
            <person name="Sakai K."/>
            <person name="Shibata M."/>
            <person name="Shimokawa T."/>
            <person name="Song J."/>
            <person name="Takazaki Y."/>
            <person name="Terasawa K."/>
            <person name="Tsugane M."/>
            <person name="Tsuji K."/>
            <person name="Ueda S."/>
            <person name="Waki K."/>
            <person name="Yamagata H."/>
            <person name="Yamamoto M."/>
            <person name="Yamamoto S."/>
            <person name="Yamane H."/>
            <person name="Yoshiki S."/>
            <person name="Yoshihara R."/>
            <person name="Yukawa K."/>
            <person name="Zhong H."/>
            <person name="Yano M."/>
            <person name="Yuan Q."/>
            <person name="Ouyang S."/>
            <person name="Liu J."/>
            <person name="Jones K.M."/>
            <person name="Gansberger K."/>
            <person name="Moffat K."/>
            <person name="Hill J."/>
            <person name="Bera J."/>
            <person name="Fadrosh D."/>
            <person name="Jin S."/>
            <person name="Johri S."/>
            <person name="Kim M."/>
            <person name="Overton L."/>
            <person name="Reardon M."/>
            <person name="Tsitrin T."/>
            <person name="Vuong H."/>
            <person name="Weaver B."/>
            <person name="Ciecko A."/>
            <person name="Tallon L."/>
            <person name="Jackson J."/>
            <person name="Pai G."/>
            <person name="Aken S.V."/>
            <person name="Utterback T."/>
            <person name="Reidmuller S."/>
            <person name="Feldblyum T."/>
            <person name="Hsiao J."/>
            <person name="Zismann V."/>
            <person name="Iobst S."/>
            <person name="de Vazeille A.R."/>
            <person name="Buell C.R."/>
            <person name="Ying K."/>
            <person name="Li Y."/>
            <person name="Lu T."/>
            <person name="Huang Y."/>
            <person name="Zhao Q."/>
            <person name="Feng Q."/>
            <person name="Zhang L."/>
            <person name="Zhu J."/>
            <person name="Weng Q."/>
            <person name="Mu J."/>
            <person name="Lu Y."/>
            <person name="Fan D."/>
            <person name="Liu Y."/>
            <person name="Guan J."/>
            <person name="Zhang Y."/>
            <person name="Yu S."/>
            <person name="Liu X."/>
            <person name="Zhang Y."/>
            <person name="Hong G."/>
            <person name="Han B."/>
            <person name="Choisne N."/>
            <person name="Demange N."/>
            <person name="Orjeda G."/>
            <person name="Samain S."/>
            <person name="Cattolico L."/>
            <person name="Pelletier E."/>
            <person name="Couloux A."/>
            <person name="Segurens B."/>
            <person name="Wincker P."/>
            <person name="D'Hont A."/>
            <person name="Scarpelli C."/>
            <person name="Weissenbach J."/>
            <person name="Salanoubat M."/>
            <person name="Quetier F."/>
            <person name="Yu Y."/>
            <person name="Kim H.R."/>
            <person name="Rambo T."/>
            <person name="Currie J."/>
            <person name="Collura K."/>
            <person name="Luo M."/>
            <person name="Yang T."/>
            <person name="Ammiraju J.S.S."/>
            <person name="Engler F."/>
            <person name="Soderlund C."/>
            <person name="Wing R.A."/>
            <person name="Palmer L.E."/>
            <person name="de la Bastide M."/>
            <person name="Spiegel L."/>
            <person name="Nascimento L."/>
            <person name="Zutavern T."/>
            <person name="O'Shaughnessy A."/>
            <person name="Dike S."/>
            <person name="Dedhia N."/>
            <person name="Preston R."/>
            <person name="Balija V."/>
            <person name="McCombie W.R."/>
            <person name="Chow T."/>
            <person name="Chen H."/>
            <person name="Chung M."/>
            <person name="Chen C."/>
            <person name="Shaw J."/>
            <person name="Wu H."/>
            <person name="Hsiao K."/>
            <person name="Chao Y."/>
            <person name="Chu M."/>
            <person name="Cheng C."/>
            <person name="Hour A."/>
            <person name="Lee P."/>
            <person name="Lin S."/>
            <person name="Lin Y."/>
            <person name="Liou J."/>
            <person name="Liu S."/>
            <person name="Hsing Y."/>
            <person name="Raghuvanshi S."/>
            <person name="Mohanty A."/>
            <person name="Bharti A.K."/>
            <person name="Gaur A."/>
            <person name="Gupta V."/>
            <person name="Kumar D."/>
            <person name="Ravi V."/>
            <person name="Vij S."/>
            <person name="Kapur A."/>
            <person name="Khurana P."/>
            <person name="Khurana P."/>
            <person name="Khurana J.P."/>
            <person name="Tyagi A.K."/>
            <person name="Gaikwad K."/>
            <person name="Singh A."/>
            <person name="Dalal V."/>
            <person name="Srivastava S."/>
            <person name="Dixit A."/>
            <person name="Pal A.K."/>
            <person name="Ghazi I.A."/>
            <person name="Yadav M."/>
            <person name="Pandit A."/>
            <person name="Bhargava A."/>
            <person name="Sureshbabu K."/>
            <person name="Batra K."/>
            <person name="Sharma T.R."/>
            <person name="Mohapatra T."/>
            <person name="Singh N.K."/>
            <person name="Messing J."/>
            <person name="Nelson A.B."/>
            <person name="Fuks G."/>
            <person name="Kavchok S."/>
            <person name="Keizer G."/>
            <person name="Linton E."/>
            <person name="Llaca V."/>
            <person name="Song R."/>
            <person name="Tanyolac B."/>
            <person name="Young S."/>
            <person name="Ho-Il K."/>
            <person name="Hahn J.H."/>
            <person name="Sangsakoo G."/>
            <person name="Vanavichit A."/>
            <person name="de Mattos Luiz.A.T."/>
            <person name="Zimmer P.D."/>
            <person name="Malone G."/>
            <person name="Dellagostin O."/>
            <person name="de Oliveira A.C."/>
            <person name="Bevan M."/>
            <person name="Bancroft I."/>
            <person name="Minx P."/>
            <person name="Cordum H."/>
            <person name="Wilson R."/>
            <person name="Cheng Z."/>
            <person name="Jin W."/>
            <person name="Jiang J."/>
            <person name="Leong S.A."/>
            <person name="Iwama H."/>
            <person name="Gojobori T."/>
            <person name="Itoh T."/>
            <person name="Niimura Y."/>
            <person name="Fujii Y."/>
            <person name="Habara T."/>
            <person name="Sakai H."/>
            <person name="Sato Y."/>
            <person name="Wilson G."/>
            <person name="Kumar K."/>
            <person name="McCouch S."/>
            <person name="Juretic N."/>
            <person name="Hoen D."/>
            <person name="Wright S."/>
            <person name="Bruskiewich R."/>
            <person name="Bureau T."/>
            <person name="Miyao A."/>
            <person name="Hirochika H."/>
            <person name="Nishikawa T."/>
            <person name="Kadowaki K."/>
            <person name="Sugiura M."/>
            <person name="Burr B."/>
            <person name="Sasaki T."/>
        </authorList>
    </citation>
    <scope>NUCLEOTIDE SEQUENCE [LARGE SCALE GENOMIC DNA]</scope>
    <source>
        <strain evidence="3">cv. Nipponbare</strain>
    </source>
</reference>
<protein>
    <submittedName>
        <fullName evidence="2">Uncharacterized protein</fullName>
    </submittedName>
</protein>
<evidence type="ECO:0000313" key="3">
    <source>
        <dbReference type="Proteomes" id="UP000000763"/>
    </source>
</evidence>